<evidence type="ECO:0000256" key="4">
    <source>
        <dbReference type="ARBA" id="ARBA00023172"/>
    </source>
</evidence>
<proteinExistence type="inferred from homology"/>
<dbReference type="GO" id="GO:0003677">
    <property type="term" value="F:DNA binding"/>
    <property type="evidence" value="ECO:0007669"/>
    <property type="project" value="UniProtKB-KW"/>
</dbReference>
<reference evidence="6 7" key="1">
    <citation type="journal article" date="2015" name="Genome Announc.">
        <title>Expanding the biotechnology potential of lactobacilli through comparative genomics of 213 strains and associated genera.</title>
        <authorList>
            <person name="Sun Z."/>
            <person name="Harris H.M."/>
            <person name="McCann A."/>
            <person name="Guo C."/>
            <person name="Argimon S."/>
            <person name="Zhang W."/>
            <person name="Yang X."/>
            <person name="Jeffery I.B."/>
            <person name="Cooney J.C."/>
            <person name="Kagawa T.F."/>
            <person name="Liu W."/>
            <person name="Song Y."/>
            <person name="Salvetti E."/>
            <person name="Wrobel A."/>
            <person name="Rasinkangas P."/>
            <person name="Parkhill J."/>
            <person name="Rea M.C."/>
            <person name="O'Sullivan O."/>
            <person name="Ritari J."/>
            <person name="Douillard F.P."/>
            <person name="Paul Ross R."/>
            <person name="Yang R."/>
            <person name="Briner A.E."/>
            <person name="Felis G.E."/>
            <person name="de Vos W.M."/>
            <person name="Barrangou R."/>
            <person name="Klaenhammer T.R."/>
            <person name="Caufield P.W."/>
            <person name="Cui Y."/>
            <person name="Zhang H."/>
            <person name="O'Toole P.W."/>
        </authorList>
    </citation>
    <scope>NUCLEOTIDE SEQUENCE [LARGE SCALE GENOMIC DNA]</scope>
    <source>
        <strain evidence="6 7">DSM 20452</strain>
    </source>
</reference>
<dbReference type="PANTHER" id="PTHR30349">
    <property type="entry name" value="PHAGE INTEGRASE-RELATED"/>
    <property type="match status" value="1"/>
</dbReference>
<dbReference type="InterPro" id="IPR028259">
    <property type="entry name" value="AP2-like_int_N"/>
</dbReference>
<dbReference type="InterPro" id="IPR010998">
    <property type="entry name" value="Integrase_recombinase_N"/>
</dbReference>
<keyword evidence="2" id="KW-0229">DNA integration</keyword>
<comment type="caution">
    <text evidence="6">The sequence shown here is derived from an EMBL/GenBank/DDBJ whole genome shotgun (WGS) entry which is preliminary data.</text>
</comment>
<gene>
    <name evidence="6" type="ORF">FC48_GL000529</name>
</gene>
<dbReference type="InterPro" id="IPR011010">
    <property type="entry name" value="DNA_brk_join_enz"/>
</dbReference>
<dbReference type="EMBL" id="AYYN01000013">
    <property type="protein sequence ID" value="KRM77873.1"/>
    <property type="molecule type" value="Genomic_DNA"/>
</dbReference>
<evidence type="ECO:0000313" key="7">
    <source>
        <dbReference type="Proteomes" id="UP000051612"/>
    </source>
</evidence>
<evidence type="ECO:0000256" key="3">
    <source>
        <dbReference type="ARBA" id="ARBA00023125"/>
    </source>
</evidence>
<evidence type="ECO:0000256" key="1">
    <source>
        <dbReference type="ARBA" id="ARBA00008857"/>
    </source>
</evidence>
<dbReference type="PROSITE" id="PS51898">
    <property type="entry name" value="TYR_RECOMBINASE"/>
    <property type="match status" value="1"/>
</dbReference>
<name>A0A0R2BF69_9LACO</name>
<dbReference type="RefSeq" id="WP_056958071.1">
    <property type="nucleotide sequence ID" value="NZ_AYYN01000013.1"/>
</dbReference>
<comment type="similarity">
    <text evidence="1">Belongs to the 'phage' integrase family.</text>
</comment>
<dbReference type="Gene3D" id="1.10.443.10">
    <property type="entry name" value="Intergrase catalytic core"/>
    <property type="match status" value="1"/>
</dbReference>
<dbReference type="AlphaFoldDB" id="A0A0R2BF69"/>
<dbReference type="CDD" id="cd01189">
    <property type="entry name" value="INT_ICEBs1_C_like"/>
    <property type="match status" value="1"/>
</dbReference>
<protein>
    <submittedName>
        <fullName evidence="6">Phage integrase</fullName>
    </submittedName>
</protein>
<dbReference type="Gene3D" id="1.10.150.130">
    <property type="match status" value="1"/>
</dbReference>
<dbReference type="SUPFAM" id="SSF56349">
    <property type="entry name" value="DNA breaking-rejoining enzymes"/>
    <property type="match status" value="1"/>
</dbReference>
<dbReference type="Proteomes" id="UP000051612">
    <property type="component" value="Unassembled WGS sequence"/>
</dbReference>
<dbReference type="PANTHER" id="PTHR30349:SF64">
    <property type="entry name" value="PROPHAGE INTEGRASE INTD-RELATED"/>
    <property type="match status" value="1"/>
</dbReference>
<dbReference type="InterPro" id="IPR004107">
    <property type="entry name" value="Integrase_SAM-like_N"/>
</dbReference>
<dbReference type="Pfam" id="PF14659">
    <property type="entry name" value="Phage_int_SAM_3"/>
    <property type="match status" value="1"/>
</dbReference>
<dbReference type="InterPro" id="IPR002104">
    <property type="entry name" value="Integrase_catalytic"/>
</dbReference>
<dbReference type="Pfam" id="PF00589">
    <property type="entry name" value="Phage_integrase"/>
    <property type="match status" value="1"/>
</dbReference>
<dbReference type="InterPro" id="IPR013762">
    <property type="entry name" value="Integrase-like_cat_sf"/>
</dbReference>
<accession>A0A0R2BF69</accession>
<evidence type="ECO:0000259" key="5">
    <source>
        <dbReference type="PROSITE" id="PS51898"/>
    </source>
</evidence>
<dbReference type="PATRIC" id="fig|1423772.3.peg.574"/>
<evidence type="ECO:0000313" key="6">
    <source>
        <dbReference type="EMBL" id="KRM77873.1"/>
    </source>
</evidence>
<evidence type="ECO:0000256" key="2">
    <source>
        <dbReference type="ARBA" id="ARBA00022908"/>
    </source>
</evidence>
<sequence length="379" mass="43373">MAKITEYQTSKGKFYRFRVYAGIDEMTGKKKYIKRAGFKTKAEAKKELVKLEYDASNGNYFKPLDSKLFKDVYLMWLDQYKTTVKESTLNKVLSLFKNQILPQMGLYRVDKLNLANCQKAVNVWASSSPASFKQLLGYASNVIDFAKRLELTDRNPFKDVIRPRQKIIRSERNYFEPIELKRFLTIAKKMGLKNYAVLRMLAYSGMRIGELIALTWDDVDFVNSTISISKTVARGVGNKAIIQSPKTPASKRLLVMDNETMQVLRRWQVKQASYLLKCGINAMSSKQLVFSNTKNEFLARCTVYAWVKKICAIDTSLPKITPHGFRHTHATLLLSAGASVKEVQTRLGHEKVQTTLDVYTHLTKQDQKATINKLVKYLG</sequence>
<keyword evidence="3" id="KW-0238">DNA-binding</keyword>
<dbReference type="GO" id="GO:0006310">
    <property type="term" value="P:DNA recombination"/>
    <property type="evidence" value="ECO:0007669"/>
    <property type="project" value="UniProtKB-KW"/>
</dbReference>
<keyword evidence="4" id="KW-0233">DNA recombination</keyword>
<organism evidence="6 7">
    <name type="scientific">Ligilactobacillus murinus DSM 20452 = NBRC 14221</name>
    <dbReference type="NCBI Taxonomy" id="1423772"/>
    <lineage>
        <taxon>Bacteria</taxon>
        <taxon>Bacillati</taxon>
        <taxon>Bacillota</taxon>
        <taxon>Bacilli</taxon>
        <taxon>Lactobacillales</taxon>
        <taxon>Lactobacillaceae</taxon>
        <taxon>Ligilactobacillus</taxon>
    </lineage>
</organism>
<dbReference type="InterPro" id="IPR050090">
    <property type="entry name" value="Tyrosine_recombinase_XerCD"/>
</dbReference>
<dbReference type="GO" id="GO:0015074">
    <property type="term" value="P:DNA integration"/>
    <property type="evidence" value="ECO:0007669"/>
    <property type="project" value="UniProtKB-KW"/>
</dbReference>
<feature type="domain" description="Tyr recombinase" evidence="5">
    <location>
        <begin position="170"/>
        <end position="372"/>
    </location>
</feature>
<dbReference type="Pfam" id="PF14657">
    <property type="entry name" value="Arm-DNA-bind_4"/>
    <property type="match status" value="1"/>
</dbReference>